<evidence type="ECO:0000313" key="4">
    <source>
        <dbReference type="Proteomes" id="UP000193849"/>
    </source>
</evidence>
<accession>A0A1X1JGX2</accession>
<dbReference type="EMBL" id="NCVD01000051">
    <property type="protein sequence ID" value="ORO86400.1"/>
    <property type="molecule type" value="Genomic_DNA"/>
</dbReference>
<organism evidence="3 4">
    <name type="scientific">Streptococcus mitis</name>
    <dbReference type="NCBI Taxonomy" id="28037"/>
    <lineage>
        <taxon>Bacteria</taxon>
        <taxon>Bacillati</taxon>
        <taxon>Bacillota</taxon>
        <taxon>Bacilli</taxon>
        <taxon>Lactobacillales</taxon>
        <taxon>Streptococcaceae</taxon>
        <taxon>Streptococcus</taxon>
        <taxon>Streptococcus mitis group</taxon>
    </lineage>
</organism>
<dbReference type="Pfam" id="PF05193">
    <property type="entry name" value="Peptidase_M16_C"/>
    <property type="match status" value="1"/>
</dbReference>
<protein>
    <submittedName>
        <fullName evidence="3">Peptidase M16</fullName>
    </submittedName>
</protein>
<dbReference type="RefSeq" id="WP_084947700.1">
    <property type="nucleotide sequence ID" value="NZ_JALDVZ010000002.1"/>
</dbReference>
<dbReference type="AlphaFoldDB" id="A0A1X1JGX2"/>
<dbReference type="Pfam" id="PF00675">
    <property type="entry name" value="Peptidase_M16"/>
    <property type="match status" value="1"/>
</dbReference>
<dbReference type="Gene3D" id="3.30.830.10">
    <property type="entry name" value="Metalloenzyme, LuxS/M16 peptidase-like"/>
    <property type="match status" value="2"/>
</dbReference>
<name>A0A1X1JGX2_STRMT</name>
<evidence type="ECO:0000259" key="2">
    <source>
        <dbReference type="Pfam" id="PF05193"/>
    </source>
</evidence>
<evidence type="ECO:0000313" key="3">
    <source>
        <dbReference type="EMBL" id="ORO86400.1"/>
    </source>
</evidence>
<proteinExistence type="predicted"/>
<dbReference type="InterPro" id="IPR011249">
    <property type="entry name" value="Metalloenz_LuxS/M16"/>
</dbReference>
<sequence length="427" mass="48875">MTKVVFEEKYYPAVKEMVYRTRLANGLIVALLPKKEFKEVYGSVTVQFGSVDTLVTEVDGDVKEYPGGIAHFLEHKLFEREDASDLMSAFTSLGADSNAFTSFTKTSYLFSATDHFLENLDLLDELVTSAHFTEDSILREQDIIQQEREMYQDDPDSCLFFSTLANLYPGTPLATDIVGSEESISQINLTNLQENFTRFYKPVNMSLFLVGNFDVDQVQGYFERKELEDLDVQELAREKFVLQPVKQTDSMRMEVSSPKLAIGVRGKQEVAEADCYRHHILLKLLFAMMFGWTSDRFQKLYESGKIAASLSLEVEVTSRFHFVMLTMDTKEPVALSHQFRKAIRNFTKDLDITEDHLDIIKREMFGEFFSSMNSLEFIATQYDAFENGETIFDLPKILQEITLEDVLDAGHHLIDDGDIVDFTIFPS</sequence>
<feature type="domain" description="Peptidase M16 N-terminal" evidence="1">
    <location>
        <begin position="66"/>
        <end position="178"/>
    </location>
</feature>
<gene>
    <name evidence="3" type="ORF">B7702_08580</name>
</gene>
<dbReference type="Proteomes" id="UP000193849">
    <property type="component" value="Unassembled WGS sequence"/>
</dbReference>
<dbReference type="InterPro" id="IPR011765">
    <property type="entry name" value="Pept_M16_N"/>
</dbReference>
<dbReference type="InterPro" id="IPR050361">
    <property type="entry name" value="MPP/UQCRC_Complex"/>
</dbReference>
<dbReference type="PANTHER" id="PTHR11851">
    <property type="entry name" value="METALLOPROTEASE"/>
    <property type="match status" value="1"/>
</dbReference>
<dbReference type="NCBIfam" id="NF047421">
    <property type="entry name" value="YfmH_fam"/>
    <property type="match status" value="1"/>
</dbReference>
<feature type="domain" description="Peptidase M16 C-terminal" evidence="2">
    <location>
        <begin position="187"/>
        <end position="363"/>
    </location>
</feature>
<comment type="caution">
    <text evidence="3">The sequence shown here is derived from an EMBL/GenBank/DDBJ whole genome shotgun (WGS) entry which is preliminary data.</text>
</comment>
<dbReference type="SUPFAM" id="SSF63411">
    <property type="entry name" value="LuxS/MPP-like metallohydrolase"/>
    <property type="match status" value="2"/>
</dbReference>
<reference evidence="3 4" key="1">
    <citation type="journal article" date="2016" name="Eur. J. Clin. Microbiol. Infect. Dis.">
        <title>Whole genome sequencing as a tool for phylogenetic analysis of clinical strains of Mitis group streptococci.</title>
        <authorList>
            <person name="Rasmussen L.H."/>
            <person name="Dargis R."/>
            <person name="Hojholt K."/>
            <person name="Christensen J.J."/>
            <person name="Skovgaard O."/>
            <person name="Justesen U.S."/>
            <person name="Rosenvinge F.S."/>
            <person name="Moser C."/>
            <person name="Lukjancenko O."/>
            <person name="Rasmussen S."/>
            <person name="Nielsen X.C."/>
        </authorList>
    </citation>
    <scope>NUCLEOTIDE SEQUENCE [LARGE SCALE GENOMIC DNA]</scope>
    <source>
        <strain evidence="3 4">RH_777_07</strain>
    </source>
</reference>
<dbReference type="GO" id="GO:0046872">
    <property type="term" value="F:metal ion binding"/>
    <property type="evidence" value="ECO:0007669"/>
    <property type="project" value="InterPro"/>
</dbReference>
<evidence type="ECO:0000259" key="1">
    <source>
        <dbReference type="Pfam" id="PF00675"/>
    </source>
</evidence>
<dbReference type="InterPro" id="IPR007863">
    <property type="entry name" value="Peptidase_M16_C"/>
</dbReference>
<dbReference type="PANTHER" id="PTHR11851:SF134">
    <property type="entry name" value="ZINC-DEPENDENT PROTEASE"/>
    <property type="match status" value="1"/>
</dbReference>